<sequence>MELKPHSSHSINIVTKKKFRIKSVLNLYGIFIFLGLIVSIFTVPLTINEELELTRNKMEITKIKKYLSFIFSSGIIYFFSVNVYGLRKIGRKLFLITMVLVLSFSIFMIFYLLSHPTKH</sequence>
<keyword evidence="3" id="KW-1185">Reference proteome</keyword>
<keyword evidence="1" id="KW-0472">Membrane</keyword>
<dbReference type="EMBL" id="VOQF01000013">
    <property type="protein sequence ID" value="TXC86018.1"/>
    <property type="molecule type" value="Genomic_DNA"/>
</dbReference>
<organism evidence="2 3">
    <name type="scientific">Metabacillus litoralis</name>
    <dbReference type="NCBI Taxonomy" id="152268"/>
    <lineage>
        <taxon>Bacteria</taxon>
        <taxon>Bacillati</taxon>
        <taxon>Bacillota</taxon>
        <taxon>Bacilli</taxon>
        <taxon>Bacillales</taxon>
        <taxon>Bacillaceae</taxon>
        <taxon>Metabacillus</taxon>
    </lineage>
</organism>
<evidence type="ECO:0000313" key="3">
    <source>
        <dbReference type="Proteomes" id="UP000321363"/>
    </source>
</evidence>
<evidence type="ECO:0000256" key="1">
    <source>
        <dbReference type="SAM" id="Phobius"/>
    </source>
</evidence>
<feature type="transmembrane region" description="Helical" evidence="1">
    <location>
        <begin position="93"/>
        <end position="113"/>
    </location>
</feature>
<gene>
    <name evidence="2" type="ORF">FS935_18370</name>
</gene>
<dbReference type="Proteomes" id="UP000321363">
    <property type="component" value="Unassembled WGS sequence"/>
</dbReference>
<feature type="transmembrane region" description="Helical" evidence="1">
    <location>
        <begin position="25"/>
        <end position="47"/>
    </location>
</feature>
<name>A0A5C6VRJ5_9BACI</name>
<reference evidence="2 3" key="1">
    <citation type="journal article" date="2005" name="Int. J. Syst. Evol. Microbiol.">
        <title>Bacillus litoralis sp. nov., isolated from a tidal flat of the Yellow Sea in Korea.</title>
        <authorList>
            <person name="Yoon J.H."/>
            <person name="Oh T.K."/>
        </authorList>
    </citation>
    <scope>NUCLEOTIDE SEQUENCE [LARGE SCALE GENOMIC DNA]</scope>
    <source>
        <strain evidence="2 3">SW-211</strain>
    </source>
</reference>
<keyword evidence="1" id="KW-1133">Transmembrane helix</keyword>
<accession>A0A5C6VRJ5</accession>
<comment type="caution">
    <text evidence="2">The sequence shown here is derived from an EMBL/GenBank/DDBJ whole genome shotgun (WGS) entry which is preliminary data.</text>
</comment>
<protein>
    <submittedName>
        <fullName evidence="2">Uncharacterized protein</fullName>
    </submittedName>
</protein>
<evidence type="ECO:0000313" key="2">
    <source>
        <dbReference type="EMBL" id="TXC86018.1"/>
    </source>
</evidence>
<dbReference type="RefSeq" id="WP_146950109.1">
    <property type="nucleotide sequence ID" value="NZ_VOQF01000013.1"/>
</dbReference>
<proteinExistence type="predicted"/>
<dbReference type="OrthoDB" id="2884900at2"/>
<keyword evidence="1" id="KW-0812">Transmembrane</keyword>
<feature type="transmembrane region" description="Helical" evidence="1">
    <location>
        <begin position="67"/>
        <end position="86"/>
    </location>
</feature>
<dbReference type="AlphaFoldDB" id="A0A5C6VRJ5"/>